<gene>
    <name evidence="11" type="ORF">ACFOGH_00025</name>
</gene>
<dbReference type="PANTHER" id="PTHR33693:SF9">
    <property type="entry name" value="TYPE-4 URACIL-DNA GLYCOSYLASE"/>
    <property type="match status" value="1"/>
</dbReference>
<keyword evidence="5" id="KW-0227">DNA damage</keyword>
<dbReference type="InterPro" id="IPR005273">
    <property type="entry name" value="Ura-DNA_glyco_family4"/>
</dbReference>
<evidence type="ECO:0000313" key="11">
    <source>
        <dbReference type="EMBL" id="MFC3179362.1"/>
    </source>
</evidence>
<feature type="domain" description="Uracil-DNA glycosylase-like" evidence="10">
    <location>
        <begin position="307"/>
        <end position="467"/>
    </location>
</feature>
<accession>A0ABV7IY25</accession>
<evidence type="ECO:0000256" key="1">
    <source>
        <dbReference type="ARBA" id="ARBA00006521"/>
    </source>
</evidence>
<evidence type="ECO:0000313" key="12">
    <source>
        <dbReference type="Proteomes" id="UP001595547"/>
    </source>
</evidence>
<evidence type="ECO:0000259" key="10">
    <source>
        <dbReference type="SMART" id="SM00986"/>
    </source>
</evidence>
<evidence type="ECO:0000256" key="5">
    <source>
        <dbReference type="ARBA" id="ARBA00022763"/>
    </source>
</evidence>
<dbReference type="Gene3D" id="3.40.470.10">
    <property type="entry name" value="Uracil-DNA glycosylase-like domain"/>
    <property type="match status" value="1"/>
</dbReference>
<keyword evidence="9" id="KW-0234">DNA repair</keyword>
<keyword evidence="7" id="KW-0408">Iron</keyword>
<comment type="similarity">
    <text evidence="1">Belongs to the uracil-DNA glycosylase (UDG) superfamily. Type 4 (UDGa) family.</text>
</comment>
<keyword evidence="12" id="KW-1185">Reference proteome</keyword>
<dbReference type="InterPro" id="IPR023875">
    <property type="entry name" value="DNA_repair_put"/>
</dbReference>
<dbReference type="Proteomes" id="UP001595547">
    <property type="component" value="Unassembled WGS sequence"/>
</dbReference>
<comment type="caution">
    <text evidence="11">The sequence shown here is derived from an EMBL/GenBank/DDBJ whole genome shotgun (WGS) entry which is preliminary data.</text>
</comment>
<dbReference type="NCBIfam" id="TIGR03915">
    <property type="entry name" value="SAM_7_link_chp"/>
    <property type="match status" value="1"/>
</dbReference>
<keyword evidence="6" id="KW-0378">Hydrolase</keyword>
<keyword evidence="3" id="KW-0004">4Fe-4S</keyword>
<dbReference type="InterPro" id="IPR036895">
    <property type="entry name" value="Uracil-DNA_glycosylase-like_sf"/>
</dbReference>
<dbReference type="InterPro" id="IPR005122">
    <property type="entry name" value="Uracil-DNA_glycosylase-like"/>
</dbReference>
<dbReference type="NCBIfam" id="TIGR03914">
    <property type="entry name" value="UDG_fam_dom"/>
    <property type="match status" value="1"/>
</dbReference>
<dbReference type="InterPro" id="IPR025404">
    <property type="entry name" value="DUF4130"/>
</dbReference>
<dbReference type="SMART" id="SM00987">
    <property type="entry name" value="UreE_C"/>
    <property type="match status" value="1"/>
</dbReference>
<name>A0ABV7IY25_9RHOB</name>
<reference evidence="12" key="1">
    <citation type="journal article" date="2019" name="Int. J. Syst. Evol. Microbiol.">
        <title>The Global Catalogue of Microorganisms (GCM) 10K type strain sequencing project: providing services to taxonomists for standard genome sequencing and annotation.</title>
        <authorList>
            <consortium name="The Broad Institute Genomics Platform"/>
            <consortium name="The Broad Institute Genome Sequencing Center for Infectious Disease"/>
            <person name="Wu L."/>
            <person name="Ma J."/>
        </authorList>
    </citation>
    <scope>NUCLEOTIDE SEQUENCE [LARGE SCALE GENOMIC DNA]</scope>
    <source>
        <strain evidence="12">KCTC 52039</strain>
    </source>
</reference>
<dbReference type="RefSeq" id="WP_380071011.1">
    <property type="nucleotide sequence ID" value="NZ_JBHRTO010000001.1"/>
</dbReference>
<evidence type="ECO:0000256" key="4">
    <source>
        <dbReference type="ARBA" id="ARBA00022723"/>
    </source>
</evidence>
<organism evidence="11 12">
    <name type="scientific">Cypionkella sinensis</name>
    <dbReference type="NCBI Taxonomy" id="1756043"/>
    <lineage>
        <taxon>Bacteria</taxon>
        <taxon>Pseudomonadati</taxon>
        <taxon>Pseudomonadota</taxon>
        <taxon>Alphaproteobacteria</taxon>
        <taxon>Rhodobacterales</taxon>
        <taxon>Paracoccaceae</taxon>
        <taxon>Cypionkella</taxon>
    </lineage>
</organism>
<evidence type="ECO:0000256" key="2">
    <source>
        <dbReference type="ARBA" id="ARBA00019403"/>
    </source>
</evidence>
<evidence type="ECO:0000256" key="7">
    <source>
        <dbReference type="ARBA" id="ARBA00023004"/>
    </source>
</evidence>
<keyword evidence="8" id="KW-0411">Iron-sulfur</keyword>
<evidence type="ECO:0000256" key="6">
    <source>
        <dbReference type="ARBA" id="ARBA00022801"/>
    </source>
</evidence>
<evidence type="ECO:0000256" key="3">
    <source>
        <dbReference type="ARBA" id="ARBA00022485"/>
    </source>
</evidence>
<dbReference type="PANTHER" id="PTHR33693">
    <property type="entry name" value="TYPE-5 URACIL-DNA GLYCOSYLASE"/>
    <property type="match status" value="1"/>
</dbReference>
<dbReference type="InterPro" id="IPR051536">
    <property type="entry name" value="UDG_Type-4/5"/>
</dbReference>
<sequence length="481" mass="52651">MQNVMLPEIGTVAAWRRAARGLLAAGETDVVWHVGDAVPDLFANTAPAVQTVAPAQMLPRQAIAEIETALCHADPERFARAYGLLRRLTAGDLRWGDRADPAMRKLLDQAKTVRRAIHKMHAFVRFRDVGGEQGRRAFMAWFEPDHPVVEAATPFFARRFGDMDWAILTPRITASFVDGVLRYDLTAPGTVMPEDATEGLWRTYYANIFNPARLMVDAMTSEMPRKYWKNLPEADLIPGLIRSAGVRAAAMQAAAPSEASPRLLMQAKAMVQRSLPPAPIGGLAGLRAEAGRCTRCPLHGPATQVVFGVGPPDAPLMIVGEQPGDTEDLTGVPFTGPAGQLFDAAAQEAGLDRTAAYITNAVKHFKYRPSGKRRIHQRPDAGEVTACRWWLDLERATVRPKLILAMGATAVASLSGTGKDILTRRGTFETLSDGTPLFITVHPSWILRLPDPDQQVQERARFRADLAKLVETMKAEKARSS</sequence>
<evidence type="ECO:0000256" key="8">
    <source>
        <dbReference type="ARBA" id="ARBA00023014"/>
    </source>
</evidence>
<dbReference type="CDD" id="cd10030">
    <property type="entry name" value="UDG-F4_TTUDGA_SPO1dp_like"/>
    <property type="match status" value="1"/>
</dbReference>
<protein>
    <recommendedName>
        <fullName evidence="2">Type-4 uracil-DNA glycosylase</fullName>
    </recommendedName>
</protein>
<dbReference type="Pfam" id="PF13566">
    <property type="entry name" value="DUF4130"/>
    <property type="match status" value="1"/>
</dbReference>
<proteinExistence type="inferred from homology"/>
<dbReference type="EMBL" id="JBHRTO010000001">
    <property type="protein sequence ID" value="MFC3179362.1"/>
    <property type="molecule type" value="Genomic_DNA"/>
</dbReference>
<dbReference type="SUPFAM" id="SSF52141">
    <property type="entry name" value="Uracil-DNA glycosylase-like"/>
    <property type="match status" value="1"/>
</dbReference>
<keyword evidence="4" id="KW-0479">Metal-binding</keyword>
<dbReference type="Pfam" id="PF03167">
    <property type="entry name" value="UDG"/>
    <property type="match status" value="1"/>
</dbReference>
<dbReference type="SMART" id="SM00986">
    <property type="entry name" value="UDG"/>
    <property type="match status" value="1"/>
</dbReference>
<evidence type="ECO:0000256" key="9">
    <source>
        <dbReference type="ARBA" id="ARBA00023204"/>
    </source>
</evidence>